<dbReference type="WBParaSite" id="RSKR_0001063100.1">
    <property type="protein sequence ID" value="RSKR_0001063100.1"/>
    <property type="gene ID" value="RSKR_0001063100"/>
</dbReference>
<name>A0AC35UFB5_9BILA</name>
<sequence length="142" mass="15716">MEILTRETIKNMLSGRERKESFSDDSAPVSRKTSADIRIGPINDYSNHCESGSFKATPGSVIAVALSAVGVKLSSVFSNECSQRFGDNGRSMSLDDGDVFDHTKTIFSHNNTNKLNRCKDSLMKAKEDRFEKAHVFVEGYSL</sequence>
<reference evidence="2" key="1">
    <citation type="submission" date="2016-11" db="UniProtKB">
        <authorList>
            <consortium name="WormBaseParasite"/>
        </authorList>
    </citation>
    <scope>IDENTIFICATION</scope>
    <source>
        <strain evidence="2">KR3021</strain>
    </source>
</reference>
<evidence type="ECO:0000313" key="2">
    <source>
        <dbReference type="WBParaSite" id="RSKR_0001063100.1"/>
    </source>
</evidence>
<proteinExistence type="predicted"/>
<organism evidence="1 2">
    <name type="scientific">Rhabditophanes sp. KR3021</name>
    <dbReference type="NCBI Taxonomy" id="114890"/>
    <lineage>
        <taxon>Eukaryota</taxon>
        <taxon>Metazoa</taxon>
        <taxon>Ecdysozoa</taxon>
        <taxon>Nematoda</taxon>
        <taxon>Chromadorea</taxon>
        <taxon>Rhabditida</taxon>
        <taxon>Tylenchina</taxon>
        <taxon>Panagrolaimomorpha</taxon>
        <taxon>Strongyloidoidea</taxon>
        <taxon>Alloionematidae</taxon>
        <taxon>Rhabditophanes</taxon>
    </lineage>
</organism>
<evidence type="ECO:0000313" key="1">
    <source>
        <dbReference type="Proteomes" id="UP000095286"/>
    </source>
</evidence>
<protein>
    <submittedName>
        <fullName evidence="2">Uncharacterized protein</fullName>
    </submittedName>
</protein>
<accession>A0AC35UFB5</accession>
<dbReference type="Proteomes" id="UP000095286">
    <property type="component" value="Unplaced"/>
</dbReference>